<organism evidence="2 3">
    <name type="scientific">Ganoderma sinense ZZ0214-1</name>
    <dbReference type="NCBI Taxonomy" id="1077348"/>
    <lineage>
        <taxon>Eukaryota</taxon>
        <taxon>Fungi</taxon>
        <taxon>Dikarya</taxon>
        <taxon>Basidiomycota</taxon>
        <taxon>Agaricomycotina</taxon>
        <taxon>Agaricomycetes</taxon>
        <taxon>Polyporales</taxon>
        <taxon>Polyporaceae</taxon>
        <taxon>Ganoderma</taxon>
    </lineage>
</organism>
<dbReference type="OrthoDB" id="3240925at2759"/>
<evidence type="ECO:0000256" key="1">
    <source>
        <dbReference type="SAM" id="MobiDB-lite"/>
    </source>
</evidence>
<sequence length="229" mass="24050">MGLSEFPNGRRMHTLKRRKLTHSTSPIISNSTLSLPNLPQLGAKAVVCASCHRAFPVARQSQLIQCARCHAPTCTICSRTCNGCPPSVPPTPELTMSPDTVSPASPAACSPDTTPASLSLSASVSFGNLDGPDTLGLGGGRRPALAPHTNVAAIGTAGRRRKNREHDDADEDGRKGSCEAGHEDERMQETGIVPGCGRVVCRGCSFETPESDLNTCYDCAGRSTPPLQS</sequence>
<accession>A0A2G8SKM6</accession>
<dbReference type="AlphaFoldDB" id="A0A2G8SKM6"/>
<name>A0A2G8SKM6_9APHY</name>
<reference evidence="2 3" key="1">
    <citation type="journal article" date="2015" name="Sci. Rep.">
        <title>Chromosome-level genome map provides insights into diverse defense mechanisms in the medicinal fungus Ganoderma sinense.</title>
        <authorList>
            <person name="Zhu Y."/>
            <person name="Xu J."/>
            <person name="Sun C."/>
            <person name="Zhou S."/>
            <person name="Xu H."/>
            <person name="Nelson D.R."/>
            <person name="Qian J."/>
            <person name="Song J."/>
            <person name="Luo H."/>
            <person name="Xiang L."/>
            <person name="Li Y."/>
            <person name="Xu Z."/>
            <person name="Ji A."/>
            <person name="Wang L."/>
            <person name="Lu S."/>
            <person name="Hayward A."/>
            <person name="Sun W."/>
            <person name="Li X."/>
            <person name="Schwartz D.C."/>
            <person name="Wang Y."/>
            <person name="Chen S."/>
        </authorList>
    </citation>
    <scope>NUCLEOTIDE SEQUENCE [LARGE SCALE GENOMIC DNA]</scope>
    <source>
        <strain evidence="2 3">ZZ0214-1</strain>
    </source>
</reference>
<gene>
    <name evidence="2" type="ORF">GSI_03087</name>
</gene>
<dbReference type="STRING" id="1077348.A0A2G8SKM6"/>
<proteinExistence type="predicted"/>
<evidence type="ECO:0000313" key="3">
    <source>
        <dbReference type="Proteomes" id="UP000230002"/>
    </source>
</evidence>
<dbReference type="Proteomes" id="UP000230002">
    <property type="component" value="Unassembled WGS sequence"/>
</dbReference>
<evidence type="ECO:0000313" key="2">
    <source>
        <dbReference type="EMBL" id="PIL34312.1"/>
    </source>
</evidence>
<feature type="region of interest" description="Disordered" evidence="1">
    <location>
        <begin position="134"/>
        <end position="186"/>
    </location>
</feature>
<dbReference type="EMBL" id="AYKW01000005">
    <property type="protein sequence ID" value="PIL34312.1"/>
    <property type="molecule type" value="Genomic_DNA"/>
</dbReference>
<protein>
    <submittedName>
        <fullName evidence="2">Uncharacterized protein</fullName>
    </submittedName>
</protein>
<feature type="region of interest" description="Disordered" evidence="1">
    <location>
        <begin position="95"/>
        <end position="114"/>
    </location>
</feature>
<comment type="caution">
    <text evidence="2">The sequence shown here is derived from an EMBL/GenBank/DDBJ whole genome shotgun (WGS) entry which is preliminary data.</text>
</comment>
<feature type="compositionally biased region" description="Basic and acidic residues" evidence="1">
    <location>
        <begin position="164"/>
        <end position="186"/>
    </location>
</feature>
<keyword evidence="3" id="KW-1185">Reference proteome</keyword>